<organism evidence="1 2">
    <name type="scientific">Granulosicoccus antarcticus IMCC3135</name>
    <dbReference type="NCBI Taxonomy" id="1192854"/>
    <lineage>
        <taxon>Bacteria</taxon>
        <taxon>Pseudomonadati</taxon>
        <taxon>Pseudomonadota</taxon>
        <taxon>Gammaproteobacteria</taxon>
        <taxon>Chromatiales</taxon>
        <taxon>Granulosicoccaceae</taxon>
        <taxon>Granulosicoccus</taxon>
    </lineage>
</organism>
<dbReference type="AlphaFoldDB" id="A0A2Z2NTJ8"/>
<dbReference type="Proteomes" id="UP000250079">
    <property type="component" value="Chromosome"/>
</dbReference>
<accession>A0A2Z2NTJ8</accession>
<evidence type="ECO:0008006" key="3">
    <source>
        <dbReference type="Google" id="ProtNLM"/>
    </source>
</evidence>
<name>A0A2Z2NTJ8_9GAMM</name>
<sequence length="302" mass="33677">MEGLLSKVRGAFDNVPDIRQAGSVKFTMSDTLSSALAVFSLKYSSLLQFDTEVRADAGTVQHNLRTLFGVAQAPSDSQMRDILDPVDPSALRPAFRALHSALQRGNVLKKFAWNDDKILLSMDGTGLFASSKIRCKHCCVKKRKSGDEFYHQLLAAAIVHPQLKRALPLDFEPITLRDGNTKNDCERNAGKRLLNSIKQQYPDRKFVVLEDALAANGPHIQELLRHKMDFIIGAKPGSSAALFEEVAERLNRSECIESAPDDLNEKGLSCGFRFTNDIGLNGTHPDLRVNFIEYWEFDKKGK</sequence>
<dbReference type="KEGG" id="gai:IMCC3135_22615"/>
<evidence type="ECO:0000313" key="2">
    <source>
        <dbReference type="Proteomes" id="UP000250079"/>
    </source>
</evidence>
<proteinExistence type="predicted"/>
<reference evidence="1 2" key="1">
    <citation type="submission" date="2016-12" db="EMBL/GenBank/DDBJ databases">
        <authorList>
            <person name="Song W.-J."/>
            <person name="Kurnit D.M."/>
        </authorList>
    </citation>
    <scope>NUCLEOTIDE SEQUENCE [LARGE SCALE GENOMIC DNA]</scope>
    <source>
        <strain evidence="1 2">IMCC3135</strain>
    </source>
</reference>
<dbReference type="EMBL" id="CP018632">
    <property type="protein sequence ID" value="ASJ74593.1"/>
    <property type="molecule type" value="Genomic_DNA"/>
</dbReference>
<protein>
    <recommendedName>
        <fullName evidence="3">Transposase IS4-like domain-containing protein</fullName>
    </recommendedName>
</protein>
<gene>
    <name evidence="1" type="ORF">IMCC3135_22615</name>
</gene>
<evidence type="ECO:0000313" key="1">
    <source>
        <dbReference type="EMBL" id="ASJ74593.1"/>
    </source>
</evidence>
<keyword evidence="2" id="KW-1185">Reference proteome</keyword>